<evidence type="ECO:0000313" key="4">
    <source>
        <dbReference type="RefSeq" id="XP_015587645.1"/>
    </source>
</evidence>
<dbReference type="RefSeq" id="XP_015587645.1">
    <property type="nucleotide sequence ID" value="XM_015732159.2"/>
</dbReference>
<dbReference type="Proteomes" id="UP000694920">
    <property type="component" value="Unplaced"/>
</dbReference>
<reference evidence="3 4" key="1">
    <citation type="submission" date="2025-04" db="UniProtKB">
        <authorList>
            <consortium name="RefSeq"/>
        </authorList>
    </citation>
    <scope>IDENTIFICATION</scope>
</reference>
<evidence type="ECO:0000313" key="2">
    <source>
        <dbReference type="Proteomes" id="UP000694920"/>
    </source>
</evidence>
<name>A0AAJ7BJJ3_CEPCN</name>
<accession>A0AAJ7BJJ3</accession>
<dbReference type="GeneID" id="107264174"/>
<feature type="transmembrane region" description="Helical" evidence="1">
    <location>
        <begin position="52"/>
        <end position="70"/>
    </location>
</feature>
<keyword evidence="2" id="KW-1185">Reference proteome</keyword>
<sequence length="134" mass="14248">MTFKSLMNFGGFSGTPSTAMDRYHSGPSGSYDHGYKHSYKGSGKGGSGHGSGAALSALTLLAFLFLINVMQQSMQDTNSTTTATILLREETAPLTLSARDNEKSSGIKVDSRTHVSDVFLVPVKTANHDSNNDN</sequence>
<protein>
    <submittedName>
        <fullName evidence="3 4">Uncharacterized protein LOC107264174</fullName>
    </submittedName>
</protein>
<gene>
    <name evidence="3 4" type="primary">LOC107264174</name>
</gene>
<keyword evidence="1" id="KW-0472">Membrane</keyword>
<proteinExistence type="predicted"/>
<dbReference type="RefSeq" id="XP_015587644.1">
    <property type="nucleotide sequence ID" value="XM_015732158.2"/>
</dbReference>
<dbReference type="KEGG" id="ccin:107264174"/>
<evidence type="ECO:0000256" key="1">
    <source>
        <dbReference type="SAM" id="Phobius"/>
    </source>
</evidence>
<dbReference type="AlphaFoldDB" id="A0AAJ7BJJ3"/>
<keyword evidence="1" id="KW-1133">Transmembrane helix</keyword>
<evidence type="ECO:0000313" key="3">
    <source>
        <dbReference type="RefSeq" id="XP_015587644.1"/>
    </source>
</evidence>
<keyword evidence="1" id="KW-0812">Transmembrane</keyword>
<organism evidence="2 4">
    <name type="scientific">Cephus cinctus</name>
    <name type="common">Wheat stem sawfly</name>
    <dbReference type="NCBI Taxonomy" id="211228"/>
    <lineage>
        <taxon>Eukaryota</taxon>
        <taxon>Metazoa</taxon>
        <taxon>Ecdysozoa</taxon>
        <taxon>Arthropoda</taxon>
        <taxon>Hexapoda</taxon>
        <taxon>Insecta</taxon>
        <taxon>Pterygota</taxon>
        <taxon>Neoptera</taxon>
        <taxon>Endopterygota</taxon>
        <taxon>Hymenoptera</taxon>
        <taxon>Cephoidea</taxon>
        <taxon>Cephidae</taxon>
        <taxon>Cephus</taxon>
    </lineage>
</organism>